<dbReference type="AlphaFoldDB" id="A0A0B4EMS3"/>
<evidence type="ECO:0000313" key="2">
    <source>
        <dbReference type="EMBL" id="KIC67998.1"/>
    </source>
</evidence>
<dbReference type="Pfam" id="PF18899">
    <property type="entry name" value="DUF5655"/>
    <property type="match status" value="1"/>
</dbReference>
<evidence type="ECO:0000313" key="3">
    <source>
        <dbReference type="Proteomes" id="UP000031196"/>
    </source>
</evidence>
<reference evidence="2 3" key="1">
    <citation type="submission" date="2014-12" db="EMBL/GenBank/DDBJ databases">
        <title>Genome sequencing of Arthrobacter phenanthrenivorans SWC37.</title>
        <authorList>
            <person name="Tan P.W."/>
            <person name="Chan K.-G."/>
        </authorList>
    </citation>
    <scope>NUCLEOTIDE SEQUENCE [LARGE SCALE GENOMIC DNA]</scope>
    <source>
        <strain evidence="2 3">SWC37</strain>
    </source>
</reference>
<gene>
    <name evidence="2" type="ORF">RM50_06745</name>
</gene>
<accession>A0A0B4EMS3</accession>
<organism evidence="2 3">
    <name type="scientific">Pseudarthrobacter phenanthrenivorans</name>
    <name type="common">Arthrobacter phenanthrenivorans</name>
    <dbReference type="NCBI Taxonomy" id="361575"/>
    <lineage>
        <taxon>Bacteria</taxon>
        <taxon>Bacillati</taxon>
        <taxon>Actinomycetota</taxon>
        <taxon>Actinomycetes</taxon>
        <taxon>Micrococcales</taxon>
        <taxon>Micrococcaceae</taxon>
        <taxon>Pseudarthrobacter</taxon>
    </lineage>
</organism>
<feature type="domain" description="DUF5655" evidence="1">
    <location>
        <begin position="12"/>
        <end position="120"/>
    </location>
</feature>
<dbReference type="EMBL" id="JWTB01000012">
    <property type="protein sequence ID" value="KIC67998.1"/>
    <property type="molecule type" value="Genomic_DNA"/>
</dbReference>
<sequence>MPASQPWTLERFFDGAPAAFELYHMAERMAAELGPHEVRVSKSQVSFRRRRGYAYLWRPGMYVKSAVPLVLSLALPRNVESPRFKQVANPAPGMWIHHLELTDSGQLDAEVRNWMREAYGAAG</sequence>
<comment type="caution">
    <text evidence="2">The sequence shown here is derived from an EMBL/GenBank/DDBJ whole genome shotgun (WGS) entry which is preliminary data.</text>
</comment>
<evidence type="ECO:0000259" key="1">
    <source>
        <dbReference type="Pfam" id="PF18899"/>
    </source>
</evidence>
<proteinExistence type="predicted"/>
<name>A0A0B4EMS3_PSEPS</name>
<dbReference type="Proteomes" id="UP000031196">
    <property type="component" value="Unassembled WGS sequence"/>
</dbReference>
<protein>
    <recommendedName>
        <fullName evidence="1">DUF5655 domain-containing protein</fullName>
    </recommendedName>
</protein>
<dbReference type="InterPro" id="IPR043714">
    <property type="entry name" value="DUF5655"/>
</dbReference>